<organism evidence="1 2">
    <name type="scientific">Fructobacillus americanaquae</name>
    <dbReference type="NCBI Taxonomy" id="2940302"/>
    <lineage>
        <taxon>Bacteria</taxon>
        <taxon>Bacillati</taxon>
        <taxon>Bacillota</taxon>
        <taxon>Bacilli</taxon>
        <taxon>Lactobacillales</taxon>
        <taxon>Lactobacillaceae</taxon>
        <taxon>Fructobacillus</taxon>
    </lineage>
</organism>
<dbReference type="Proteomes" id="UP001056093">
    <property type="component" value="Chromosome"/>
</dbReference>
<evidence type="ECO:0000313" key="1">
    <source>
        <dbReference type="EMBL" id="USS92023.1"/>
    </source>
</evidence>
<accession>A0ABY5C2E9</accession>
<keyword evidence="2" id="KW-1185">Reference proteome</keyword>
<gene>
    <name evidence="1" type="ORF">M3M36_06845</name>
</gene>
<proteinExistence type="predicted"/>
<evidence type="ECO:0008006" key="3">
    <source>
        <dbReference type="Google" id="ProtNLM"/>
    </source>
</evidence>
<protein>
    <recommendedName>
        <fullName evidence="3">Phage protein</fullName>
    </recommendedName>
</protein>
<dbReference type="EMBL" id="CP097122">
    <property type="protein sequence ID" value="USS92023.1"/>
    <property type="molecule type" value="Genomic_DNA"/>
</dbReference>
<sequence>MTSKNFNKIYNDAKAAAKKTFYNLYFKEILAAGNGQVSKAVEEFENFKMPSHPKFYNLDKMENTYSKDAKLEASLEELEAYTQANRGNRLTEEEFAMIEEGFTFLMVSRARFGAFQ</sequence>
<reference evidence="1" key="1">
    <citation type="submission" date="2022-05" db="EMBL/GenBank/DDBJ databases">
        <authorList>
            <person name="Oliphant S.A."/>
            <person name="Watson-Haigh N.S."/>
            <person name="Sumby K.M."/>
            <person name="Gardner J.M."/>
            <person name="Jiranek V."/>
        </authorList>
    </citation>
    <scope>NUCLEOTIDE SEQUENCE</scope>
    <source>
        <strain evidence="1">KI3_B9</strain>
    </source>
</reference>
<evidence type="ECO:0000313" key="2">
    <source>
        <dbReference type="Proteomes" id="UP001056093"/>
    </source>
</evidence>
<dbReference type="RefSeq" id="WP_252773828.1">
    <property type="nucleotide sequence ID" value="NZ_CP097122.1"/>
</dbReference>
<name>A0ABY5C2E9_9LACO</name>